<evidence type="ECO:0000313" key="2">
    <source>
        <dbReference type="EMBL" id="GAA3905090.1"/>
    </source>
</evidence>
<keyword evidence="3" id="KW-1185">Reference proteome</keyword>
<feature type="region of interest" description="Disordered" evidence="1">
    <location>
        <begin position="51"/>
        <end position="80"/>
    </location>
</feature>
<evidence type="ECO:0000256" key="1">
    <source>
        <dbReference type="SAM" id="MobiDB-lite"/>
    </source>
</evidence>
<name>A0ABP7LSK8_9ACTN</name>
<accession>A0ABP7LSK8</accession>
<comment type="caution">
    <text evidence="2">The sequence shown here is derived from an EMBL/GenBank/DDBJ whole genome shotgun (WGS) entry which is preliminary data.</text>
</comment>
<evidence type="ECO:0000313" key="3">
    <source>
        <dbReference type="Proteomes" id="UP001501563"/>
    </source>
</evidence>
<dbReference type="EMBL" id="BAAAZA010000059">
    <property type="protein sequence ID" value="GAA3905090.1"/>
    <property type="molecule type" value="Genomic_DNA"/>
</dbReference>
<dbReference type="Proteomes" id="UP001501563">
    <property type="component" value="Unassembled WGS sequence"/>
</dbReference>
<protein>
    <recommendedName>
        <fullName evidence="4">Transposase</fullName>
    </recommendedName>
</protein>
<evidence type="ECO:0008006" key="4">
    <source>
        <dbReference type="Google" id="ProtNLM"/>
    </source>
</evidence>
<sequence>MSVVQIWEGRERTRFPNGLAGRVVDALQGTHAQPLLSRVCQLTRHSLNLLGTALHNPDTPPTDHHDDDDPPENGILNPTN</sequence>
<proteinExistence type="predicted"/>
<gene>
    <name evidence="2" type="ORF">GCM10022207_88070</name>
</gene>
<organism evidence="2 3">
    <name type="scientific">Streptomyces lannensis</name>
    <dbReference type="NCBI Taxonomy" id="766498"/>
    <lineage>
        <taxon>Bacteria</taxon>
        <taxon>Bacillati</taxon>
        <taxon>Actinomycetota</taxon>
        <taxon>Actinomycetes</taxon>
        <taxon>Kitasatosporales</taxon>
        <taxon>Streptomycetaceae</taxon>
        <taxon>Streptomyces</taxon>
    </lineage>
</organism>
<reference evidence="3" key="1">
    <citation type="journal article" date="2019" name="Int. J. Syst. Evol. Microbiol.">
        <title>The Global Catalogue of Microorganisms (GCM) 10K type strain sequencing project: providing services to taxonomists for standard genome sequencing and annotation.</title>
        <authorList>
            <consortium name="The Broad Institute Genomics Platform"/>
            <consortium name="The Broad Institute Genome Sequencing Center for Infectious Disease"/>
            <person name="Wu L."/>
            <person name="Ma J."/>
        </authorList>
    </citation>
    <scope>NUCLEOTIDE SEQUENCE [LARGE SCALE GENOMIC DNA]</scope>
    <source>
        <strain evidence="3">JCM 16578</strain>
    </source>
</reference>